<keyword evidence="3" id="KW-0732">Signal</keyword>
<gene>
    <name evidence="6" type="ORF">DPM12_06360</name>
</gene>
<dbReference type="GO" id="GO:0006865">
    <property type="term" value="P:amino acid transport"/>
    <property type="evidence" value="ECO:0007669"/>
    <property type="project" value="UniProtKB-KW"/>
</dbReference>
<dbReference type="AlphaFoldDB" id="A0A329QYV5"/>
<dbReference type="PANTHER" id="PTHR30483:SF6">
    <property type="entry name" value="PERIPLASMIC BINDING PROTEIN OF ABC TRANSPORTER FOR NATURAL AMINO ACIDS"/>
    <property type="match status" value="1"/>
</dbReference>
<dbReference type="Proteomes" id="UP000250462">
    <property type="component" value="Unassembled WGS sequence"/>
</dbReference>
<comment type="similarity">
    <text evidence="1">Belongs to the leucine-binding protein family.</text>
</comment>
<comment type="caution">
    <text evidence="6">The sequence shown here is derived from an EMBL/GenBank/DDBJ whole genome shotgun (WGS) entry which is preliminary data.</text>
</comment>
<evidence type="ECO:0000313" key="7">
    <source>
        <dbReference type="Proteomes" id="UP000250462"/>
    </source>
</evidence>
<organism evidence="6 7">
    <name type="scientific">Phytoactinopolyspora halophila</name>
    <dbReference type="NCBI Taxonomy" id="1981511"/>
    <lineage>
        <taxon>Bacteria</taxon>
        <taxon>Bacillati</taxon>
        <taxon>Actinomycetota</taxon>
        <taxon>Actinomycetes</taxon>
        <taxon>Jiangellales</taxon>
        <taxon>Jiangellaceae</taxon>
        <taxon>Phytoactinopolyspora</taxon>
    </lineage>
</organism>
<feature type="domain" description="Leucine-binding protein" evidence="5">
    <location>
        <begin position="42"/>
        <end position="369"/>
    </location>
</feature>
<dbReference type="EMBL" id="QMIG01000003">
    <property type="protein sequence ID" value="RAW17604.1"/>
    <property type="molecule type" value="Genomic_DNA"/>
</dbReference>
<accession>A0A329QYV5</accession>
<dbReference type="Gene3D" id="3.40.50.2300">
    <property type="match status" value="2"/>
</dbReference>
<dbReference type="PANTHER" id="PTHR30483">
    <property type="entry name" value="LEUCINE-SPECIFIC-BINDING PROTEIN"/>
    <property type="match status" value="1"/>
</dbReference>
<dbReference type="InterPro" id="IPR051010">
    <property type="entry name" value="BCAA_transport"/>
</dbReference>
<dbReference type="SUPFAM" id="SSF53822">
    <property type="entry name" value="Periplasmic binding protein-like I"/>
    <property type="match status" value="1"/>
</dbReference>
<evidence type="ECO:0000259" key="5">
    <source>
        <dbReference type="Pfam" id="PF13458"/>
    </source>
</evidence>
<evidence type="ECO:0000313" key="6">
    <source>
        <dbReference type="EMBL" id="RAW17604.1"/>
    </source>
</evidence>
<dbReference type="Pfam" id="PF13458">
    <property type="entry name" value="Peripla_BP_6"/>
    <property type="match status" value="1"/>
</dbReference>
<dbReference type="PRINTS" id="PR00337">
    <property type="entry name" value="LEUILEVALBP"/>
</dbReference>
<dbReference type="InterPro" id="IPR028082">
    <property type="entry name" value="Peripla_BP_I"/>
</dbReference>
<dbReference type="InterPro" id="IPR000709">
    <property type="entry name" value="Leu_Ile_Val-bd"/>
</dbReference>
<keyword evidence="2" id="KW-0813">Transport</keyword>
<evidence type="ECO:0000256" key="2">
    <source>
        <dbReference type="ARBA" id="ARBA00022448"/>
    </source>
</evidence>
<proteinExistence type="inferred from homology"/>
<evidence type="ECO:0000256" key="4">
    <source>
        <dbReference type="ARBA" id="ARBA00022970"/>
    </source>
</evidence>
<reference evidence="6 7" key="1">
    <citation type="submission" date="2018-06" db="EMBL/GenBank/DDBJ databases">
        <title>Phytoactinopolyspora halophila sp. nov., a novel halophilic actinomycete isolated from a saline soil in China.</title>
        <authorList>
            <person name="Tang S.-K."/>
        </authorList>
    </citation>
    <scope>NUCLEOTIDE SEQUENCE [LARGE SCALE GENOMIC DNA]</scope>
    <source>
        <strain evidence="6 7">YIM 96934</strain>
    </source>
</reference>
<dbReference type="CDD" id="cd06348">
    <property type="entry name" value="PBP1_ABC_HAAT-like"/>
    <property type="match status" value="1"/>
</dbReference>
<evidence type="ECO:0000256" key="3">
    <source>
        <dbReference type="ARBA" id="ARBA00022729"/>
    </source>
</evidence>
<dbReference type="InterPro" id="IPR028081">
    <property type="entry name" value="Leu-bd"/>
</dbReference>
<name>A0A329QYV5_9ACTN</name>
<keyword evidence="7" id="KW-1185">Reference proteome</keyword>
<sequence length="385" mass="40557">MAAVAVLAAGCVEDGAADDEEATAVEGLAGEGSGEECTIEEPVPVGVVFSLTGGAAFAGEYQREGLELAFEEINGKGGVEYELVLEDDATELEDSIAAFEKLIERDEVSIIVGPTLSDMAFSTFEDAQQAGVPVLGISTTAKGIPDIGDYVFRNSIPEEVALAQSLPAARDALGLENVAVMHDNEDEFTSSAYTTMTEVLDEEGIEIVGDETFQTADTEFRSQLTKIREDDPDALVLSALPAATVPLVQQARELGLDVPIVGGNAFNSPVMIDNLEDAAEGLIVGGAWSDALDSPGNAEFIESYTDTYDRAPDQFAAQAYTAAHMIDAAVRAGCDGNREAIKTNLGQLSELDTVLGTLSLDENGEVHHEPVVQIVEDGEFTLLDG</sequence>
<evidence type="ECO:0000256" key="1">
    <source>
        <dbReference type="ARBA" id="ARBA00010062"/>
    </source>
</evidence>
<keyword evidence="4" id="KW-0029">Amino-acid transport</keyword>
<protein>
    <submittedName>
        <fullName evidence="6">ABC transporter substrate-binding protein</fullName>
    </submittedName>
</protein>